<dbReference type="GO" id="GO:0035556">
    <property type="term" value="P:intracellular signal transduction"/>
    <property type="evidence" value="ECO:0007669"/>
    <property type="project" value="TreeGrafter"/>
</dbReference>
<dbReference type="Proteomes" id="UP001201812">
    <property type="component" value="Unassembled WGS sequence"/>
</dbReference>
<dbReference type="PANTHER" id="PTHR24419">
    <property type="entry name" value="INTERLEUKIN-1 RECEPTOR-ASSOCIATED KINASE"/>
    <property type="match status" value="1"/>
</dbReference>
<dbReference type="GO" id="GO:0000278">
    <property type="term" value="P:mitotic cell cycle"/>
    <property type="evidence" value="ECO:0007669"/>
    <property type="project" value="TreeGrafter"/>
</dbReference>
<dbReference type="PANTHER" id="PTHR24419:SF18">
    <property type="entry name" value="SERINE_THREONINE-PROTEIN KINASE HASPIN"/>
    <property type="match status" value="1"/>
</dbReference>
<feature type="compositionally biased region" description="Basic residues" evidence="1">
    <location>
        <begin position="288"/>
        <end position="301"/>
    </location>
</feature>
<feature type="region of interest" description="Disordered" evidence="1">
    <location>
        <begin position="271"/>
        <end position="305"/>
    </location>
</feature>
<dbReference type="GO" id="GO:0005634">
    <property type="term" value="C:nucleus"/>
    <property type="evidence" value="ECO:0007669"/>
    <property type="project" value="TreeGrafter"/>
</dbReference>
<proteinExistence type="predicted"/>
<name>A0AAD4MVR5_9BILA</name>
<dbReference type="GO" id="GO:0072354">
    <property type="term" value="F:histone H3T3 kinase activity"/>
    <property type="evidence" value="ECO:0007669"/>
    <property type="project" value="TreeGrafter"/>
</dbReference>
<sequence>MFLSSFAAATTTYTAKKTASTCAKKSATTSAKKPTADNPVGEVNAEQRAERQFVRDLQGRIVRDVMFPADRDKKSADSIAKDGKMDVWKLGTKGKHFYIIQVNISPKKPVTLTPTLQPIKGPHSPHHSNIRRCRSSSSSASKLAQSNGNVPGRKANFSASVPSAAHDTSKCSPAQAKKEFINAYGETYSAMFAGEDQVIKVLPLTSEKGNEPGTTSAEQAVAEVVVGLALTKLKDGEEYACQNFAPFNGVSVVEGPYPEKLLKAWQAFQDAEEAKRPAPQQPAPQQPAKKKGAKKAAKMRVRREPNPAERFDKHKLKFLVIRQGNGGEELEKYNKAPSQKLARALAIFFQACLALAVAEEKLFFEHRDLHIRTMSDSSKDFVTMSCGVKVSLIDDTWSRIEKDGEVRYGDYRKDPEIFADNDDQDQLAAYRAMVECHTACDDNTAGDGSWEKLARER</sequence>
<dbReference type="EMBL" id="JAKKPZ010000050">
    <property type="protein sequence ID" value="KAI1706143.1"/>
    <property type="molecule type" value="Genomic_DNA"/>
</dbReference>
<dbReference type="Gene3D" id="3.30.200.20">
    <property type="entry name" value="Phosphorylase Kinase, domain 1"/>
    <property type="match status" value="1"/>
</dbReference>
<feature type="compositionally biased region" description="Low complexity" evidence="1">
    <location>
        <begin position="22"/>
        <end position="33"/>
    </location>
</feature>
<evidence type="ECO:0000313" key="3">
    <source>
        <dbReference type="Proteomes" id="UP001201812"/>
    </source>
</evidence>
<comment type="caution">
    <text evidence="2">The sequence shown here is derived from an EMBL/GenBank/DDBJ whole genome shotgun (WGS) entry which is preliminary data.</text>
</comment>
<dbReference type="Gene3D" id="1.10.510.10">
    <property type="entry name" value="Transferase(Phosphotransferase) domain 1"/>
    <property type="match status" value="1"/>
</dbReference>
<keyword evidence="2" id="KW-0808">Transferase</keyword>
<reference evidence="2" key="1">
    <citation type="submission" date="2022-01" db="EMBL/GenBank/DDBJ databases">
        <title>Genome Sequence Resource for Two Populations of Ditylenchus destructor, the Migratory Endoparasitic Phytonematode.</title>
        <authorList>
            <person name="Zhang H."/>
            <person name="Lin R."/>
            <person name="Xie B."/>
        </authorList>
    </citation>
    <scope>NUCLEOTIDE SEQUENCE</scope>
    <source>
        <strain evidence="2">BazhouSP</strain>
    </source>
</reference>
<keyword evidence="2" id="KW-0418">Kinase</keyword>
<feature type="region of interest" description="Disordered" evidence="1">
    <location>
        <begin position="22"/>
        <end position="46"/>
    </location>
</feature>
<feature type="region of interest" description="Disordered" evidence="1">
    <location>
        <begin position="119"/>
        <end position="172"/>
    </location>
</feature>
<dbReference type="Pfam" id="PF12330">
    <property type="entry name" value="Haspin_kinase"/>
    <property type="match status" value="1"/>
</dbReference>
<dbReference type="GO" id="GO:0005737">
    <property type="term" value="C:cytoplasm"/>
    <property type="evidence" value="ECO:0007669"/>
    <property type="project" value="TreeGrafter"/>
</dbReference>
<evidence type="ECO:0000313" key="2">
    <source>
        <dbReference type="EMBL" id="KAI1706143.1"/>
    </source>
</evidence>
<dbReference type="AlphaFoldDB" id="A0AAD4MVR5"/>
<organism evidence="2 3">
    <name type="scientific">Ditylenchus destructor</name>
    <dbReference type="NCBI Taxonomy" id="166010"/>
    <lineage>
        <taxon>Eukaryota</taxon>
        <taxon>Metazoa</taxon>
        <taxon>Ecdysozoa</taxon>
        <taxon>Nematoda</taxon>
        <taxon>Chromadorea</taxon>
        <taxon>Rhabditida</taxon>
        <taxon>Tylenchina</taxon>
        <taxon>Tylenchomorpha</taxon>
        <taxon>Sphaerularioidea</taxon>
        <taxon>Anguinidae</taxon>
        <taxon>Anguininae</taxon>
        <taxon>Ditylenchus</taxon>
    </lineage>
</organism>
<evidence type="ECO:0000256" key="1">
    <source>
        <dbReference type="SAM" id="MobiDB-lite"/>
    </source>
</evidence>
<gene>
    <name evidence="2" type="ORF">DdX_13184</name>
</gene>
<protein>
    <submittedName>
        <fullName evidence="2">Haspin like kinase domain-containing protein</fullName>
    </submittedName>
</protein>
<keyword evidence="3" id="KW-1185">Reference proteome</keyword>
<feature type="compositionally biased region" description="Basic residues" evidence="1">
    <location>
        <begin position="123"/>
        <end position="134"/>
    </location>
</feature>
<accession>A0AAD4MVR5</accession>